<feature type="transmembrane region" description="Helical" evidence="6">
    <location>
        <begin position="196"/>
        <end position="215"/>
    </location>
</feature>
<name>Q9XUJ9_CAEEL</name>
<organism evidence="7 8">
    <name type="scientific">Caenorhabditis elegans</name>
    <dbReference type="NCBI Taxonomy" id="6239"/>
    <lineage>
        <taxon>Eukaryota</taxon>
        <taxon>Metazoa</taxon>
        <taxon>Ecdysozoa</taxon>
        <taxon>Nematoda</taxon>
        <taxon>Chromadorea</taxon>
        <taxon>Rhabditida</taxon>
        <taxon>Rhabditina</taxon>
        <taxon>Rhabditomorpha</taxon>
        <taxon>Rhabditoidea</taxon>
        <taxon>Rhabditidae</taxon>
        <taxon>Peloderinae</taxon>
        <taxon>Caenorhabditis</taxon>
    </lineage>
</organism>
<proteinExistence type="inferred from homology"/>
<dbReference type="Bgee" id="WBGene00012333">
    <property type="expression patterns" value="Expressed in pharyngeal muscle cell (C elegans)"/>
</dbReference>
<dbReference type="Proteomes" id="UP000001940">
    <property type="component" value="Chromosome II"/>
</dbReference>
<dbReference type="OMA" id="IWHYLAS"/>
<dbReference type="PaxDb" id="6239-W07G1.6"/>
<comment type="subcellular location">
    <subcellularLocation>
        <location evidence="1">Membrane</location>
        <topology evidence="1">Multi-pass membrane protein</topology>
    </subcellularLocation>
</comment>
<evidence type="ECO:0000313" key="9">
    <source>
        <dbReference type="WormBase" id="W07G1.6"/>
    </source>
</evidence>
<evidence type="ECO:0000256" key="4">
    <source>
        <dbReference type="ARBA" id="ARBA00022989"/>
    </source>
</evidence>
<dbReference type="PANTHER" id="PTHR47631:SF4">
    <property type="entry name" value="SERPENTINE RECEPTOR, CLASS E (EPSILON)"/>
    <property type="match status" value="1"/>
</dbReference>
<feature type="transmembrane region" description="Helical" evidence="6">
    <location>
        <begin position="124"/>
        <end position="147"/>
    </location>
</feature>
<dbReference type="OrthoDB" id="5780750at2759"/>
<evidence type="ECO:0000256" key="5">
    <source>
        <dbReference type="ARBA" id="ARBA00023136"/>
    </source>
</evidence>
<dbReference type="AGR" id="WB:WBGene00012333"/>
<gene>
    <name evidence="7 9" type="primary">sre-43</name>
    <name evidence="7" type="ORF">CELE_W07G1.6</name>
    <name evidence="9" type="ORF">W07G1.6</name>
</gene>
<keyword evidence="7" id="KW-0675">Receptor</keyword>
<dbReference type="FunCoup" id="Q9XUJ9">
    <property type="interactions" value="16"/>
</dbReference>
<dbReference type="CTD" id="189282"/>
<comment type="similarity">
    <text evidence="2">Belongs to the nematode receptor-like protein sre family.</text>
</comment>
<dbReference type="PANTHER" id="PTHR47631">
    <property type="entry name" value="SERPENTINE RECEPTOR, CLASS E (EPSILON)-RELATED"/>
    <property type="match status" value="1"/>
</dbReference>
<protein>
    <submittedName>
        <fullName evidence="7">Serpentine Receptor, class E (Epsilon)</fullName>
    </submittedName>
</protein>
<dbReference type="RefSeq" id="NP_496923.1">
    <property type="nucleotide sequence ID" value="NM_064522.1"/>
</dbReference>
<dbReference type="HOGENOM" id="CLU_063305_1_0_1"/>
<dbReference type="AlphaFoldDB" id="Q9XUJ9"/>
<reference evidence="7 8" key="1">
    <citation type="journal article" date="1998" name="Science">
        <title>Genome sequence of the nematode C. elegans: a platform for investigating biology.</title>
        <authorList>
            <consortium name="The C. elegans sequencing consortium"/>
            <person name="Sulson J.E."/>
            <person name="Waterston R."/>
        </authorList>
    </citation>
    <scope>NUCLEOTIDE SEQUENCE [LARGE SCALE GENOMIC DNA]</scope>
    <source>
        <strain evidence="7 8">Bristol N2</strain>
    </source>
</reference>
<evidence type="ECO:0000256" key="6">
    <source>
        <dbReference type="SAM" id="Phobius"/>
    </source>
</evidence>
<feature type="transmembrane region" description="Helical" evidence="6">
    <location>
        <begin position="251"/>
        <end position="278"/>
    </location>
</feature>
<accession>Q9XUJ9</accession>
<dbReference type="KEGG" id="cel:CELE_W07G1.6"/>
<dbReference type="InterPro" id="IPR004151">
    <property type="entry name" value="7TM_GPCR_serpentine_rcpt_Sre"/>
</dbReference>
<dbReference type="InParanoid" id="Q9XUJ9"/>
<feature type="transmembrane region" description="Helical" evidence="6">
    <location>
        <begin position="29"/>
        <end position="51"/>
    </location>
</feature>
<feature type="transmembrane region" description="Helical" evidence="6">
    <location>
        <begin position="167"/>
        <end position="190"/>
    </location>
</feature>
<keyword evidence="4 6" id="KW-1133">Transmembrane helix</keyword>
<evidence type="ECO:0000256" key="1">
    <source>
        <dbReference type="ARBA" id="ARBA00004141"/>
    </source>
</evidence>
<dbReference type="eggNOG" id="ENOG502R67V">
    <property type="taxonomic scope" value="Eukaryota"/>
</dbReference>
<evidence type="ECO:0000313" key="7">
    <source>
        <dbReference type="EMBL" id="CAB04938.1"/>
    </source>
</evidence>
<keyword evidence="3 6" id="KW-0812">Transmembrane</keyword>
<dbReference type="WormBase" id="W07G1.6">
    <property type="protein sequence ID" value="CE24040"/>
    <property type="gene ID" value="WBGene00012333"/>
    <property type="gene designation" value="sre-43"/>
</dbReference>
<dbReference type="PhylomeDB" id="Q9XUJ9"/>
<dbReference type="GO" id="GO:0007606">
    <property type="term" value="P:sensory perception of chemical stimulus"/>
    <property type="evidence" value="ECO:0007669"/>
    <property type="project" value="InterPro"/>
</dbReference>
<dbReference type="PIR" id="T26270">
    <property type="entry name" value="T26270"/>
</dbReference>
<evidence type="ECO:0000256" key="2">
    <source>
        <dbReference type="ARBA" id="ARBA00006803"/>
    </source>
</evidence>
<evidence type="ECO:0000313" key="8">
    <source>
        <dbReference type="Proteomes" id="UP000001940"/>
    </source>
</evidence>
<keyword evidence="8" id="KW-1185">Reference proteome</keyword>
<feature type="transmembrane region" description="Helical" evidence="6">
    <location>
        <begin position="284"/>
        <end position="309"/>
    </location>
</feature>
<dbReference type="Pfam" id="PF03125">
    <property type="entry name" value="Sre"/>
    <property type="match status" value="1"/>
</dbReference>
<evidence type="ECO:0000256" key="3">
    <source>
        <dbReference type="ARBA" id="ARBA00022692"/>
    </source>
</evidence>
<keyword evidence="5 6" id="KW-0472">Membrane</keyword>
<dbReference type="EMBL" id="BX284602">
    <property type="protein sequence ID" value="CAB04938.1"/>
    <property type="molecule type" value="Genomic_DNA"/>
</dbReference>
<dbReference type="GO" id="GO:0016020">
    <property type="term" value="C:membrane"/>
    <property type="evidence" value="ECO:0007669"/>
    <property type="project" value="UniProtKB-SubCell"/>
</dbReference>
<dbReference type="GeneID" id="189282"/>
<dbReference type="UCSC" id="W07G1.6">
    <property type="organism name" value="c. elegans"/>
</dbReference>
<feature type="transmembrane region" description="Helical" evidence="6">
    <location>
        <begin position="63"/>
        <end position="85"/>
    </location>
</feature>
<dbReference type="STRING" id="6239.W07G1.6.1"/>
<sequence>MNLLLTDDIVIWIPIHEINNPAYTNMNYLIFNVVYLLLLFISAYFTVILVMTSWRIRKFHKNMTICFSFYFGAWFECWLGLVLVWPYKNGLVLVEDTHMKFTNFETSDRTIMAHITKYPETTCLLFGSFLIWHYLASTVAGMCNFVIERAIASFFFSDYEKKQRSYLGYTLLATSQCCCIQGSILVFFYFFSLKPVLIISTILLSCVILTFFLLLQYNTSLRNRLDLKQIELSYSLAARFQAAENARSLKLAVFVFAVICCIFVLAISTMGILFLQLLPDYYDVAIMTIFECLVSLNPLFIVPAAMFSVPEWKIAFYKHMPFVGRRHRHRNPDSKIMDHDLRVSMETNLYFVQLEDAWRS</sequence>